<accession>A0ABR8H765</accession>
<dbReference type="EMBL" id="JACJTC010000005">
    <property type="protein sequence ID" value="MBD2611384.1"/>
    <property type="molecule type" value="Genomic_DNA"/>
</dbReference>
<keyword evidence="2" id="KW-1185">Reference proteome</keyword>
<evidence type="ECO:0000313" key="1">
    <source>
        <dbReference type="EMBL" id="MBD2611384.1"/>
    </source>
</evidence>
<gene>
    <name evidence="1" type="ORF">H6G94_08885</name>
</gene>
<dbReference type="Proteomes" id="UP000606396">
    <property type="component" value="Unassembled WGS sequence"/>
</dbReference>
<evidence type="ECO:0000313" key="2">
    <source>
        <dbReference type="Proteomes" id="UP000606396"/>
    </source>
</evidence>
<protein>
    <submittedName>
        <fullName evidence="1">Uncharacterized protein</fullName>
    </submittedName>
</protein>
<proteinExistence type="predicted"/>
<comment type="caution">
    <text evidence="1">The sequence shown here is derived from an EMBL/GenBank/DDBJ whole genome shotgun (WGS) entry which is preliminary data.</text>
</comment>
<name>A0ABR8H765_NOSPU</name>
<reference evidence="1 2" key="1">
    <citation type="journal article" date="2020" name="ISME J.">
        <title>Comparative genomics reveals insights into cyanobacterial evolution and habitat adaptation.</title>
        <authorList>
            <person name="Chen M.Y."/>
            <person name="Teng W.K."/>
            <person name="Zhao L."/>
            <person name="Hu C.X."/>
            <person name="Zhou Y.K."/>
            <person name="Han B.P."/>
            <person name="Song L.R."/>
            <person name="Shu W.S."/>
        </authorList>
    </citation>
    <scope>NUCLEOTIDE SEQUENCE [LARGE SCALE GENOMIC DNA]</scope>
    <source>
        <strain evidence="1 2">FACHB-252</strain>
    </source>
</reference>
<sequence>MRGDTTQLHGSSYLFIKTLGKQYAISDLFATRSQYRNNLYQVLKILKHLGQIIAYR</sequence>
<organism evidence="1 2">
    <name type="scientific">Nostoc punctiforme FACHB-252</name>
    <dbReference type="NCBI Taxonomy" id="1357509"/>
    <lineage>
        <taxon>Bacteria</taxon>
        <taxon>Bacillati</taxon>
        <taxon>Cyanobacteriota</taxon>
        <taxon>Cyanophyceae</taxon>
        <taxon>Nostocales</taxon>
        <taxon>Nostocaceae</taxon>
        <taxon>Nostoc</taxon>
    </lineage>
</organism>